<keyword evidence="1" id="KW-0472">Membrane</keyword>
<dbReference type="Proteomes" id="UP000035050">
    <property type="component" value="Chromosome"/>
</dbReference>
<organism evidence="2 3">
    <name type="scientific">Pandoraea oxalativorans</name>
    <dbReference type="NCBI Taxonomy" id="573737"/>
    <lineage>
        <taxon>Bacteria</taxon>
        <taxon>Pseudomonadati</taxon>
        <taxon>Pseudomonadota</taxon>
        <taxon>Betaproteobacteria</taxon>
        <taxon>Burkholderiales</taxon>
        <taxon>Burkholderiaceae</taxon>
        <taxon>Pandoraea</taxon>
    </lineage>
</organism>
<dbReference type="KEGG" id="pox:MB84_07805"/>
<dbReference type="OrthoDB" id="9007359at2"/>
<evidence type="ECO:0000313" key="2">
    <source>
        <dbReference type="EMBL" id="AKC69403.1"/>
    </source>
</evidence>
<dbReference type="EMBL" id="CP011253">
    <property type="protein sequence ID" value="AKC69403.1"/>
    <property type="molecule type" value="Genomic_DNA"/>
</dbReference>
<evidence type="ECO:0000256" key="1">
    <source>
        <dbReference type="SAM" id="Phobius"/>
    </source>
</evidence>
<keyword evidence="3" id="KW-1185">Reference proteome</keyword>
<dbReference type="HOGENOM" id="CLU_157781_0_0_4"/>
<protein>
    <submittedName>
        <fullName evidence="2">Uncharacterized protein</fullName>
    </submittedName>
</protein>
<name>A0A0E3U6D4_9BURK</name>
<keyword evidence="1" id="KW-0812">Transmembrane</keyword>
<feature type="transmembrane region" description="Helical" evidence="1">
    <location>
        <begin position="12"/>
        <end position="34"/>
    </location>
</feature>
<sequence>MKSTTIRMLRAYLIVASLGAVCIDACVVIAMLIFDVPERVFTSADFRIAMAASLLLLLLASRSLACAAFQAALASRHVMFDGVERADGRRGTGSVALRDDCPNRLLVLLHIRIHRQQLAMVAA</sequence>
<keyword evidence="1" id="KW-1133">Transmembrane helix</keyword>
<evidence type="ECO:0000313" key="3">
    <source>
        <dbReference type="Proteomes" id="UP000035050"/>
    </source>
</evidence>
<gene>
    <name evidence="2" type="ORF">MB84_07805</name>
</gene>
<proteinExistence type="predicted"/>
<reference evidence="2" key="1">
    <citation type="submission" date="2016-06" db="EMBL/GenBank/DDBJ databases">
        <title>Pandoraea oxalativorans DSM 23570 Genome Sequencing.</title>
        <authorList>
            <person name="Ee R."/>
            <person name="Lim Y.-L."/>
            <person name="Yong D."/>
            <person name="Yin W.-F."/>
            <person name="Chan K.-G."/>
        </authorList>
    </citation>
    <scope>NUCLEOTIDE SEQUENCE</scope>
    <source>
        <strain evidence="2">DSM 23570</strain>
    </source>
</reference>
<feature type="transmembrane region" description="Helical" evidence="1">
    <location>
        <begin position="46"/>
        <end position="69"/>
    </location>
</feature>
<accession>A0A0E3U6D4</accession>
<dbReference type="PATRIC" id="fig|573737.6.peg.2407"/>
<dbReference type="AlphaFoldDB" id="A0A0E3U6D4"/>
<dbReference type="RefSeq" id="WP_046290726.1">
    <property type="nucleotide sequence ID" value="NZ_CP011253.3"/>
</dbReference>